<keyword evidence="2" id="KW-1185">Reference proteome</keyword>
<evidence type="ECO:0000313" key="1">
    <source>
        <dbReference type="EMBL" id="PWB93376.1"/>
    </source>
</evidence>
<proteinExistence type="predicted"/>
<name>A0A2U1SP42_METSR</name>
<gene>
    <name evidence="1" type="ORF">C5689_13185</name>
</gene>
<sequence length="139" mass="14983">MARRHILYIERGKLPDRAAHQKAIDATKIAVSLDHDYAPFAVEGYLPCTFDGEDAGFDIRFAERDPAVALPAEIAEAIGGRDAQVAIKWSSDPREKIAALAFSAALAKDFGAVAHDPDKNEIIAADALLKQAKAAQDEL</sequence>
<dbReference type="OrthoDB" id="5569723at2"/>
<reference evidence="1 2" key="1">
    <citation type="journal article" date="2018" name="Appl. Microbiol. Biotechnol.">
        <title>Co-cultivation of the strictly anaerobic methanogen Methanosarcina barkeri with aerobic methanotrophs in an oxygen-limited membrane bioreactor.</title>
        <authorList>
            <person name="In 't Zandt M.H."/>
            <person name="van den Bosch T.J.M."/>
            <person name="Rijkers R."/>
            <person name="van Kessel M.A.H.J."/>
            <person name="Jetten M.S.M."/>
            <person name="Welte C.U."/>
        </authorList>
    </citation>
    <scope>NUCLEOTIDE SEQUENCE [LARGE SCALE GENOMIC DNA]</scope>
    <source>
        <strain evidence="1 2">DSM 17706</strain>
    </source>
</reference>
<organism evidence="1 2">
    <name type="scientific">Methylosinus sporium</name>
    <dbReference type="NCBI Taxonomy" id="428"/>
    <lineage>
        <taxon>Bacteria</taxon>
        <taxon>Pseudomonadati</taxon>
        <taxon>Pseudomonadota</taxon>
        <taxon>Alphaproteobacteria</taxon>
        <taxon>Hyphomicrobiales</taxon>
        <taxon>Methylocystaceae</taxon>
        <taxon>Methylosinus</taxon>
    </lineage>
</organism>
<comment type="caution">
    <text evidence="1">The sequence shown here is derived from an EMBL/GenBank/DDBJ whole genome shotgun (WGS) entry which is preliminary data.</text>
</comment>
<dbReference type="Proteomes" id="UP000245137">
    <property type="component" value="Unassembled WGS sequence"/>
</dbReference>
<dbReference type="EMBL" id="PUIV01000022">
    <property type="protein sequence ID" value="PWB93376.1"/>
    <property type="molecule type" value="Genomic_DNA"/>
</dbReference>
<evidence type="ECO:0000313" key="2">
    <source>
        <dbReference type="Proteomes" id="UP000245137"/>
    </source>
</evidence>
<protein>
    <submittedName>
        <fullName evidence="1">Uncharacterized protein</fullName>
    </submittedName>
</protein>
<dbReference type="AlphaFoldDB" id="A0A2U1SP42"/>
<accession>A0A2U1SP42</accession>
<dbReference type="RefSeq" id="WP_108917778.1">
    <property type="nucleotide sequence ID" value="NZ_BGJY01000011.1"/>
</dbReference>